<evidence type="ECO:0000256" key="2">
    <source>
        <dbReference type="ARBA" id="ARBA00022618"/>
    </source>
</evidence>
<proteinExistence type="inferred from homology"/>
<organism evidence="9 10">
    <name type="scientific">Vibrio inusitatus NBRC 102082</name>
    <dbReference type="NCBI Taxonomy" id="1219070"/>
    <lineage>
        <taxon>Bacteria</taxon>
        <taxon>Pseudomonadati</taxon>
        <taxon>Pseudomonadota</taxon>
        <taxon>Gammaproteobacteria</taxon>
        <taxon>Vibrionales</taxon>
        <taxon>Vibrionaceae</taxon>
        <taxon>Vibrio</taxon>
    </lineage>
</organism>
<dbReference type="InterPro" id="IPR048373">
    <property type="entry name" value="ZapC_N"/>
</dbReference>
<dbReference type="InterPro" id="IPR009809">
    <property type="entry name" value="ZapC"/>
</dbReference>
<comment type="subcellular location">
    <subcellularLocation>
        <location evidence="5 6">Cytoplasm</location>
    </subcellularLocation>
</comment>
<feature type="domain" description="Cell-division protein ZapC C-terminal" evidence="7">
    <location>
        <begin position="89"/>
        <end position="167"/>
    </location>
</feature>
<evidence type="ECO:0000259" key="8">
    <source>
        <dbReference type="Pfam" id="PF21083"/>
    </source>
</evidence>
<keyword evidence="2 5" id="KW-0132">Cell division</keyword>
<gene>
    <name evidence="5 9" type="primary">zapC</name>
    <name evidence="9" type="ORF">VIN01S_16650</name>
</gene>
<dbReference type="Proteomes" id="UP000318717">
    <property type="component" value="Unassembled WGS sequence"/>
</dbReference>
<comment type="function">
    <text evidence="5 6">Contributes to the efficiency of the cell division process by stabilizing the polymeric form of the cell division protein FtsZ. Acts by promoting interactions between FtsZ protofilaments and suppressing the GTPase activity of FtsZ.</text>
</comment>
<dbReference type="PIRSF" id="PIRSF010252">
    <property type="entry name" value="ZapC"/>
    <property type="match status" value="1"/>
</dbReference>
<evidence type="ECO:0000313" key="10">
    <source>
        <dbReference type="Proteomes" id="UP000318717"/>
    </source>
</evidence>
<dbReference type="RefSeq" id="WP_141345210.1">
    <property type="nucleotide sequence ID" value="NZ_BJLF01000007.1"/>
</dbReference>
<dbReference type="OrthoDB" id="5765005at2"/>
<keyword evidence="1 5" id="KW-0963">Cytoplasm</keyword>
<feature type="domain" description="Cell-division protein ZapC N-terminal" evidence="8">
    <location>
        <begin position="1"/>
        <end position="88"/>
    </location>
</feature>
<dbReference type="HAMAP" id="MF_00906">
    <property type="entry name" value="ZapC"/>
    <property type="match status" value="1"/>
</dbReference>
<keyword evidence="10" id="KW-1185">Reference proteome</keyword>
<evidence type="ECO:0000256" key="1">
    <source>
        <dbReference type="ARBA" id="ARBA00022490"/>
    </source>
</evidence>
<evidence type="ECO:0000259" key="7">
    <source>
        <dbReference type="Pfam" id="PF07126"/>
    </source>
</evidence>
<dbReference type="GO" id="GO:0005737">
    <property type="term" value="C:cytoplasm"/>
    <property type="evidence" value="ECO:0007669"/>
    <property type="project" value="UniProtKB-SubCell"/>
</dbReference>
<evidence type="ECO:0000256" key="3">
    <source>
        <dbReference type="ARBA" id="ARBA00023210"/>
    </source>
</evidence>
<comment type="similarity">
    <text evidence="5 6">Belongs to the ZapC family.</text>
</comment>
<dbReference type="EMBL" id="BJLF01000007">
    <property type="protein sequence ID" value="GEA50861.1"/>
    <property type="molecule type" value="Genomic_DNA"/>
</dbReference>
<comment type="caution">
    <text evidence="9">The sequence shown here is derived from an EMBL/GenBank/DDBJ whole genome shotgun (WGS) entry which is preliminary data.</text>
</comment>
<keyword evidence="4 5" id="KW-0131">Cell cycle</keyword>
<evidence type="ECO:0000313" key="9">
    <source>
        <dbReference type="EMBL" id="GEA50861.1"/>
    </source>
</evidence>
<evidence type="ECO:0000256" key="5">
    <source>
        <dbReference type="HAMAP-Rule" id="MF_00906"/>
    </source>
</evidence>
<dbReference type="Pfam" id="PF07126">
    <property type="entry name" value="ZapC_C"/>
    <property type="match status" value="1"/>
</dbReference>
<dbReference type="InterPro" id="IPR048372">
    <property type="entry name" value="ZapC_C"/>
</dbReference>
<dbReference type="Pfam" id="PF21083">
    <property type="entry name" value="ZapC_N"/>
    <property type="match status" value="1"/>
</dbReference>
<reference evidence="9 10" key="1">
    <citation type="submission" date="2019-06" db="EMBL/GenBank/DDBJ databases">
        <title>Whole genome shotgun sequence of Vibrio inusitatus NBRC 102082.</title>
        <authorList>
            <person name="Hosoyama A."/>
            <person name="Uohara A."/>
            <person name="Ohji S."/>
            <person name="Ichikawa N."/>
        </authorList>
    </citation>
    <scope>NUCLEOTIDE SEQUENCE [LARGE SCALE GENOMIC DNA]</scope>
    <source>
        <strain evidence="9 10">NBRC 102082</strain>
    </source>
</reference>
<name>A0A4Y3HV55_9VIBR</name>
<dbReference type="GO" id="GO:0000917">
    <property type="term" value="P:division septum assembly"/>
    <property type="evidence" value="ECO:0007669"/>
    <property type="project" value="UniProtKB-KW"/>
</dbReference>
<evidence type="ECO:0000256" key="4">
    <source>
        <dbReference type="ARBA" id="ARBA00023306"/>
    </source>
</evidence>
<protein>
    <recommendedName>
        <fullName evidence="5 6">Cell division protein ZapC</fullName>
    </recommendedName>
</protein>
<keyword evidence="3 5" id="KW-0717">Septation</keyword>
<evidence type="ECO:0000256" key="6">
    <source>
        <dbReference type="PIRNR" id="PIRNR010252"/>
    </source>
</evidence>
<comment type="subunit">
    <text evidence="5">Interacts directly with FtsZ.</text>
</comment>
<sequence>MLKLSDTWNWYYDEDKSSLMLEISEDMVFRSDLPRKVLIESAFTPQPFSVEDADIYHVFQDSVKGLPLSIPRQAELVLKAVTVKRFHKPVQPKSWFFNTQSAGYLPEEGEIVELQNEFNTGHFMVVESSETASIVISVSTEDFYLTGSKVMSFCEPIKVMHDRMRSSNAMFCQSDIQMVS</sequence>
<dbReference type="AlphaFoldDB" id="A0A4Y3HV55"/>
<accession>A0A4Y3HV55</accession>
<dbReference type="GO" id="GO:0043093">
    <property type="term" value="P:FtsZ-dependent cytokinesis"/>
    <property type="evidence" value="ECO:0007669"/>
    <property type="project" value="UniProtKB-UniRule"/>
</dbReference>